<dbReference type="OrthoDB" id="3656034at2"/>
<keyword evidence="2" id="KW-0067">ATP-binding</keyword>
<evidence type="ECO:0000313" key="6">
    <source>
        <dbReference type="Proteomes" id="UP000323454"/>
    </source>
</evidence>
<dbReference type="PANTHER" id="PTHR16305">
    <property type="entry name" value="TESTICULAR SOLUBLE ADENYLYL CYCLASE"/>
    <property type="match status" value="1"/>
</dbReference>
<feature type="region of interest" description="Disordered" evidence="3">
    <location>
        <begin position="829"/>
        <end position="849"/>
    </location>
</feature>
<accession>A0A5B2WYG4</accession>
<sequence>MAETQEMDGLLADARSGRSAAMVILGEPGVGKSALLAHAAGVANAAGGMRVLRAAGVQSESELPFGALHQLLRPGLDRLGVLPEPQATALRGAFGLVPGGNRDRFLVGLAALSLLAELAGDGPLLCLVDDAHWLDRASADALLFAARRLDAEGVVLVFAARTGGFAGEGLPRRELGGLDRTASRALLDGHAPGLPQLVRDRVLAEAGGNPLALLELPAIAGRARTMTMEPLPLPHRISAAYLQQVAALPKRTRTFLLVAAAEESGDLAVTLRAAASLGVRPDAVEAAERAGLVAVGHLSVTFRHPLVRAAAYQGATSGERRAAHQALAEALVGEPSADRRAWHLAGAALAPDEGIAAGLARTAERARERLGYAAAAAAFERAATLTPDRRTRARRLIAAAESATDAGRPDAAAVLADEASRLGSDPLCAARLASVRAQIASERGELRAAHEILVAAAEPVAGFDVTLAASMLMEAIRFAWAVSVSDLVVHAAGRLGALPAPPGAWTGLLIRAGGALADLLTHQSEHALGPLAELVASARRAGSVAPEIRRFACGVALVVGDLDAAHEIASTLAQECRAGGAIRWLTAIQASLAVAQVQLDHFEEAAATSAESLRLVADTGQPHRVAHLSGLLAWIAAVRGDEERCRELADQALWHATVDGYQAGLLRAHGALAMLELGLGRFDAALEQWDSVPGGLLAHTYVVSWFAANEIEAAVRAGQQARAGELLARFAAWAHVLGQPAVHAEVHRCRALTGPAERAEGHYTEALRLLADGGRPFATARTRALYGEWLRRARRKTEARGQLRAALALFQQLDATPWADRARAELRAAGEAAAPGSDRPDRPDPASATGLLSLLTPQEAQVVRLAATGATNRDIAAQLFLSPRTISHHLYRAFPKLGVASRTELARLDLAGP</sequence>
<dbReference type="Gene3D" id="1.10.10.10">
    <property type="entry name" value="Winged helix-like DNA-binding domain superfamily/Winged helix DNA-binding domain"/>
    <property type="match status" value="1"/>
</dbReference>
<feature type="domain" description="HTH luxR-type" evidence="4">
    <location>
        <begin position="848"/>
        <end position="913"/>
    </location>
</feature>
<dbReference type="InterPro" id="IPR027417">
    <property type="entry name" value="P-loop_NTPase"/>
</dbReference>
<protein>
    <submittedName>
        <fullName evidence="5">AAA family ATPase</fullName>
    </submittedName>
</protein>
<dbReference type="PRINTS" id="PR00038">
    <property type="entry name" value="HTHLUXR"/>
</dbReference>
<dbReference type="PROSITE" id="PS00622">
    <property type="entry name" value="HTH_LUXR_1"/>
    <property type="match status" value="1"/>
</dbReference>
<dbReference type="AlphaFoldDB" id="A0A5B2WYG4"/>
<dbReference type="InterPro" id="IPR036388">
    <property type="entry name" value="WH-like_DNA-bd_sf"/>
</dbReference>
<dbReference type="GO" id="GO:0005737">
    <property type="term" value="C:cytoplasm"/>
    <property type="evidence" value="ECO:0007669"/>
    <property type="project" value="TreeGrafter"/>
</dbReference>
<dbReference type="CDD" id="cd06170">
    <property type="entry name" value="LuxR_C_like"/>
    <property type="match status" value="1"/>
</dbReference>
<dbReference type="GO" id="GO:0003677">
    <property type="term" value="F:DNA binding"/>
    <property type="evidence" value="ECO:0007669"/>
    <property type="project" value="InterPro"/>
</dbReference>
<evidence type="ECO:0000256" key="2">
    <source>
        <dbReference type="ARBA" id="ARBA00022840"/>
    </source>
</evidence>
<dbReference type="PROSITE" id="PS50043">
    <property type="entry name" value="HTH_LUXR_2"/>
    <property type="match status" value="1"/>
</dbReference>
<dbReference type="InterPro" id="IPR011990">
    <property type="entry name" value="TPR-like_helical_dom_sf"/>
</dbReference>
<reference evidence="5 6" key="1">
    <citation type="submission" date="2019-09" db="EMBL/GenBank/DDBJ databases">
        <title>Goodfellowia gen. nov., a new genus of the Pseudonocardineae related to Actinoalloteichus, containing Goodfellowia coeruleoviolacea gen. nov., comb. nov. gen. nov., comb. nov.</title>
        <authorList>
            <person name="Labeda D."/>
        </authorList>
    </citation>
    <scope>NUCLEOTIDE SEQUENCE [LARGE SCALE GENOMIC DNA]</scope>
    <source>
        <strain evidence="5 6">AN110305</strain>
    </source>
</reference>
<keyword evidence="1" id="KW-0547">Nucleotide-binding</keyword>
<keyword evidence="6" id="KW-1185">Reference proteome</keyword>
<reference evidence="5 6" key="2">
    <citation type="submission" date="2019-09" db="EMBL/GenBank/DDBJ databases">
        <authorList>
            <person name="Jin C."/>
        </authorList>
    </citation>
    <scope>NUCLEOTIDE SEQUENCE [LARGE SCALE GENOMIC DNA]</scope>
    <source>
        <strain evidence="5 6">AN110305</strain>
    </source>
</reference>
<dbReference type="SUPFAM" id="SSF46894">
    <property type="entry name" value="C-terminal effector domain of the bipartite response regulators"/>
    <property type="match status" value="1"/>
</dbReference>
<evidence type="ECO:0000256" key="3">
    <source>
        <dbReference type="SAM" id="MobiDB-lite"/>
    </source>
</evidence>
<dbReference type="GO" id="GO:0004016">
    <property type="term" value="F:adenylate cyclase activity"/>
    <property type="evidence" value="ECO:0007669"/>
    <property type="project" value="TreeGrafter"/>
</dbReference>
<dbReference type="PANTHER" id="PTHR16305:SF35">
    <property type="entry name" value="TRANSCRIPTIONAL ACTIVATOR DOMAIN"/>
    <property type="match status" value="1"/>
</dbReference>
<evidence type="ECO:0000256" key="1">
    <source>
        <dbReference type="ARBA" id="ARBA00022741"/>
    </source>
</evidence>
<dbReference type="InterPro" id="IPR016032">
    <property type="entry name" value="Sig_transdc_resp-reg_C-effctor"/>
</dbReference>
<dbReference type="SUPFAM" id="SSF48452">
    <property type="entry name" value="TPR-like"/>
    <property type="match status" value="1"/>
</dbReference>
<dbReference type="SMART" id="SM00421">
    <property type="entry name" value="HTH_LUXR"/>
    <property type="match status" value="1"/>
</dbReference>
<dbReference type="RefSeq" id="WP_149852867.1">
    <property type="nucleotide sequence ID" value="NZ_VUOB01000056.1"/>
</dbReference>
<dbReference type="EMBL" id="VUOB01000056">
    <property type="protein sequence ID" value="KAA2255459.1"/>
    <property type="molecule type" value="Genomic_DNA"/>
</dbReference>
<organism evidence="5 6">
    <name type="scientific">Solihabitans fulvus</name>
    <dbReference type="NCBI Taxonomy" id="1892852"/>
    <lineage>
        <taxon>Bacteria</taxon>
        <taxon>Bacillati</taxon>
        <taxon>Actinomycetota</taxon>
        <taxon>Actinomycetes</taxon>
        <taxon>Pseudonocardiales</taxon>
        <taxon>Pseudonocardiaceae</taxon>
        <taxon>Solihabitans</taxon>
    </lineage>
</organism>
<proteinExistence type="predicted"/>
<evidence type="ECO:0000259" key="4">
    <source>
        <dbReference type="PROSITE" id="PS50043"/>
    </source>
</evidence>
<dbReference type="Pfam" id="PF00196">
    <property type="entry name" value="GerE"/>
    <property type="match status" value="1"/>
</dbReference>
<dbReference type="SUPFAM" id="SSF52540">
    <property type="entry name" value="P-loop containing nucleoside triphosphate hydrolases"/>
    <property type="match status" value="1"/>
</dbReference>
<dbReference type="GO" id="GO:0006355">
    <property type="term" value="P:regulation of DNA-templated transcription"/>
    <property type="evidence" value="ECO:0007669"/>
    <property type="project" value="InterPro"/>
</dbReference>
<name>A0A5B2WYG4_9PSEU</name>
<dbReference type="InterPro" id="IPR000792">
    <property type="entry name" value="Tscrpt_reg_LuxR_C"/>
</dbReference>
<dbReference type="Gene3D" id="1.25.40.10">
    <property type="entry name" value="Tetratricopeptide repeat domain"/>
    <property type="match status" value="1"/>
</dbReference>
<comment type="caution">
    <text evidence="5">The sequence shown here is derived from an EMBL/GenBank/DDBJ whole genome shotgun (WGS) entry which is preliminary data.</text>
</comment>
<gene>
    <name evidence="5" type="ORF">F0L68_28240</name>
</gene>
<dbReference type="Pfam" id="PF13191">
    <property type="entry name" value="AAA_16"/>
    <property type="match status" value="1"/>
</dbReference>
<dbReference type="InterPro" id="IPR041664">
    <property type="entry name" value="AAA_16"/>
</dbReference>
<evidence type="ECO:0000313" key="5">
    <source>
        <dbReference type="EMBL" id="KAA2255459.1"/>
    </source>
</evidence>
<dbReference type="Proteomes" id="UP000323454">
    <property type="component" value="Unassembled WGS sequence"/>
</dbReference>
<dbReference type="GO" id="GO:0005524">
    <property type="term" value="F:ATP binding"/>
    <property type="evidence" value="ECO:0007669"/>
    <property type="project" value="UniProtKB-KW"/>
</dbReference>